<proteinExistence type="predicted"/>
<organism evidence="2 3">
    <name type="scientific">Candidatus Dojkabacteria bacterium</name>
    <dbReference type="NCBI Taxonomy" id="2099670"/>
    <lineage>
        <taxon>Bacteria</taxon>
        <taxon>Candidatus Dojkabacteria</taxon>
    </lineage>
</organism>
<gene>
    <name evidence="2" type="ORF">GX618_03915</name>
</gene>
<evidence type="ECO:0008006" key="4">
    <source>
        <dbReference type="Google" id="ProtNLM"/>
    </source>
</evidence>
<sequence>MRKRKMKSRIGKIRVLVSIIALVVLMGACGKTAAGDEQGKVFVVSGYDIEITCPSGWKQIDTPNFDLKCINRNDTVNMNVFAFMQEELGEDYSAESLFTDQNQDLIAKRDNVMVLEEETVTESEGRVLYSTLFSADRDGSTNIYYINQVYFPNSGHIAYILFNGIPSEIKRNRDTLDKILMTVKVISQG</sequence>
<dbReference type="AlphaFoldDB" id="A0A847EV48"/>
<comment type="caution">
    <text evidence="2">The sequence shown here is derived from an EMBL/GenBank/DDBJ whole genome shotgun (WGS) entry which is preliminary data.</text>
</comment>
<dbReference type="EMBL" id="JAAZAL010000147">
    <property type="protein sequence ID" value="NLE31388.1"/>
    <property type="molecule type" value="Genomic_DNA"/>
</dbReference>
<evidence type="ECO:0000313" key="3">
    <source>
        <dbReference type="Proteomes" id="UP000554004"/>
    </source>
</evidence>
<evidence type="ECO:0000313" key="2">
    <source>
        <dbReference type="EMBL" id="NLE31388.1"/>
    </source>
</evidence>
<keyword evidence="1" id="KW-0732">Signal</keyword>
<feature type="signal peptide" evidence="1">
    <location>
        <begin position="1"/>
        <end position="33"/>
    </location>
</feature>
<accession>A0A847EV48</accession>
<feature type="chain" id="PRO_5032922136" description="PsbP C-terminal domain-containing protein" evidence="1">
    <location>
        <begin position="34"/>
        <end position="189"/>
    </location>
</feature>
<dbReference type="PROSITE" id="PS51257">
    <property type="entry name" value="PROKAR_LIPOPROTEIN"/>
    <property type="match status" value="1"/>
</dbReference>
<dbReference type="Proteomes" id="UP000554004">
    <property type="component" value="Unassembled WGS sequence"/>
</dbReference>
<protein>
    <recommendedName>
        <fullName evidence="4">PsbP C-terminal domain-containing protein</fullName>
    </recommendedName>
</protein>
<reference evidence="2 3" key="1">
    <citation type="journal article" date="2020" name="Biotechnol. Biofuels">
        <title>New insights from the biogas microbiome by comprehensive genome-resolved metagenomics of nearly 1600 species originating from multiple anaerobic digesters.</title>
        <authorList>
            <person name="Campanaro S."/>
            <person name="Treu L."/>
            <person name="Rodriguez-R L.M."/>
            <person name="Kovalovszki A."/>
            <person name="Ziels R.M."/>
            <person name="Maus I."/>
            <person name="Zhu X."/>
            <person name="Kougias P.G."/>
            <person name="Basile A."/>
            <person name="Luo G."/>
            <person name="Schluter A."/>
            <person name="Konstantinidis K.T."/>
            <person name="Angelidaki I."/>
        </authorList>
    </citation>
    <scope>NUCLEOTIDE SEQUENCE [LARGE SCALE GENOMIC DNA]</scope>
    <source>
        <strain evidence="2">AS06rmzACSIP_421</strain>
    </source>
</reference>
<name>A0A847EV48_9BACT</name>
<dbReference type="Gene3D" id="3.40.1000.10">
    <property type="entry name" value="Mog1/PsbP, alpha/beta/alpha sandwich"/>
    <property type="match status" value="1"/>
</dbReference>
<evidence type="ECO:0000256" key="1">
    <source>
        <dbReference type="SAM" id="SignalP"/>
    </source>
</evidence>